<feature type="compositionally biased region" description="Polar residues" evidence="1">
    <location>
        <begin position="23"/>
        <end position="44"/>
    </location>
</feature>
<accession>A0A5M3N051</accession>
<evidence type="ECO:0000313" key="2">
    <source>
        <dbReference type="EMBL" id="EIW84271.1"/>
    </source>
</evidence>
<proteinExistence type="predicted"/>
<feature type="compositionally biased region" description="Low complexity" evidence="1">
    <location>
        <begin position="65"/>
        <end position="88"/>
    </location>
</feature>
<dbReference type="RefSeq" id="XP_007766016.1">
    <property type="nucleotide sequence ID" value="XM_007767826.1"/>
</dbReference>
<sequence length="88" mass="9740">MLSIYTCNDRFFAVVNITQVTSRSKAQGLTHSTLHSQISQSSIPRRNEKTRSHFSPQDYALIVASHTSPLSRQSSSLASTARRSTSTL</sequence>
<evidence type="ECO:0000256" key="1">
    <source>
        <dbReference type="SAM" id="MobiDB-lite"/>
    </source>
</evidence>
<name>A0A5M3N051_CONPW</name>
<reference evidence="3" key="1">
    <citation type="journal article" date="2012" name="Science">
        <title>The Paleozoic origin of enzymatic lignin decomposition reconstructed from 31 fungal genomes.</title>
        <authorList>
            <person name="Floudas D."/>
            <person name="Binder M."/>
            <person name="Riley R."/>
            <person name="Barry K."/>
            <person name="Blanchette R.A."/>
            <person name="Henrissat B."/>
            <person name="Martinez A.T."/>
            <person name="Otillar R."/>
            <person name="Spatafora J.W."/>
            <person name="Yadav J.S."/>
            <person name="Aerts A."/>
            <person name="Benoit I."/>
            <person name="Boyd A."/>
            <person name="Carlson A."/>
            <person name="Copeland A."/>
            <person name="Coutinho P.M."/>
            <person name="de Vries R.P."/>
            <person name="Ferreira P."/>
            <person name="Findley K."/>
            <person name="Foster B."/>
            <person name="Gaskell J."/>
            <person name="Glotzer D."/>
            <person name="Gorecki P."/>
            <person name="Heitman J."/>
            <person name="Hesse C."/>
            <person name="Hori C."/>
            <person name="Igarashi K."/>
            <person name="Jurgens J.A."/>
            <person name="Kallen N."/>
            <person name="Kersten P."/>
            <person name="Kohler A."/>
            <person name="Kuees U."/>
            <person name="Kumar T.K.A."/>
            <person name="Kuo A."/>
            <person name="LaButti K."/>
            <person name="Larrondo L.F."/>
            <person name="Lindquist E."/>
            <person name="Ling A."/>
            <person name="Lombard V."/>
            <person name="Lucas S."/>
            <person name="Lundell T."/>
            <person name="Martin R."/>
            <person name="McLaughlin D.J."/>
            <person name="Morgenstern I."/>
            <person name="Morin E."/>
            <person name="Murat C."/>
            <person name="Nagy L.G."/>
            <person name="Nolan M."/>
            <person name="Ohm R.A."/>
            <person name="Patyshakuliyeva A."/>
            <person name="Rokas A."/>
            <person name="Ruiz-Duenas F.J."/>
            <person name="Sabat G."/>
            <person name="Salamov A."/>
            <person name="Samejima M."/>
            <person name="Schmutz J."/>
            <person name="Slot J.C."/>
            <person name="St John F."/>
            <person name="Stenlid J."/>
            <person name="Sun H."/>
            <person name="Sun S."/>
            <person name="Syed K."/>
            <person name="Tsang A."/>
            <person name="Wiebenga A."/>
            <person name="Young D."/>
            <person name="Pisabarro A."/>
            <person name="Eastwood D.C."/>
            <person name="Martin F."/>
            <person name="Cullen D."/>
            <person name="Grigoriev I.V."/>
            <person name="Hibbett D.S."/>
        </authorList>
    </citation>
    <scope>NUCLEOTIDE SEQUENCE [LARGE SCALE GENOMIC DNA]</scope>
    <source>
        <strain evidence="3">RWD-64-598 SS2</strain>
    </source>
</reference>
<evidence type="ECO:0000313" key="3">
    <source>
        <dbReference type="Proteomes" id="UP000053558"/>
    </source>
</evidence>
<dbReference type="GeneID" id="19200799"/>
<feature type="region of interest" description="Disordered" evidence="1">
    <location>
        <begin position="23"/>
        <end position="88"/>
    </location>
</feature>
<dbReference type="KEGG" id="cput:CONPUDRAFT_135773"/>
<protein>
    <submittedName>
        <fullName evidence="2">Uncharacterized protein</fullName>
    </submittedName>
</protein>
<comment type="caution">
    <text evidence="2">The sequence shown here is derived from an EMBL/GenBank/DDBJ whole genome shotgun (WGS) entry which is preliminary data.</text>
</comment>
<keyword evidence="3" id="KW-1185">Reference proteome</keyword>
<dbReference type="Proteomes" id="UP000053558">
    <property type="component" value="Unassembled WGS sequence"/>
</dbReference>
<dbReference type="EMBL" id="JH711575">
    <property type="protein sequence ID" value="EIW84271.1"/>
    <property type="molecule type" value="Genomic_DNA"/>
</dbReference>
<organism evidence="2 3">
    <name type="scientific">Coniophora puteana (strain RWD-64-598)</name>
    <name type="common">Brown rot fungus</name>
    <dbReference type="NCBI Taxonomy" id="741705"/>
    <lineage>
        <taxon>Eukaryota</taxon>
        <taxon>Fungi</taxon>
        <taxon>Dikarya</taxon>
        <taxon>Basidiomycota</taxon>
        <taxon>Agaricomycotina</taxon>
        <taxon>Agaricomycetes</taxon>
        <taxon>Agaricomycetidae</taxon>
        <taxon>Boletales</taxon>
        <taxon>Coniophorineae</taxon>
        <taxon>Coniophoraceae</taxon>
        <taxon>Coniophora</taxon>
    </lineage>
</organism>
<dbReference type="AlphaFoldDB" id="A0A5M3N051"/>
<gene>
    <name evidence="2" type="ORF">CONPUDRAFT_135773</name>
</gene>